<evidence type="ECO:0000256" key="1">
    <source>
        <dbReference type="ARBA" id="ARBA00004496"/>
    </source>
</evidence>
<dbReference type="PANTHER" id="PTHR43697">
    <property type="entry name" value="SERYL-TRNA SYNTHETASE"/>
    <property type="match status" value="1"/>
</dbReference>
<dbReference type="PRINTS" id="PR00981">
    <property type="entry name" value="TRNASYNTHSER"/>
</dbReference>
<dbReference type="InterPro" id="IPR045864">
    <property type="entry name" value="aa-tRNA-synth_II/BPL/LPL"/>
</dbReference>
<feature type="binding site" evidence="16">
    <location>
        <begin position="272"/>
        <end position="275"/>
    </location>
    <ligand>
        <name>ATP</name>
        <dbReference type="ChEBI" id="CHEBI:30616"/>
    </ligand>
</feature>
<dbReference type="Proteomes" id="UP000178248">
    <property type="component" value="Unassembled WGS sequence"/>
</dbReference>
<feature type="domain" description="Aminoacyl-transfer RNA synthetases class-II family profile" evidence="18">
    <location>
        <begin position="136"/>
        <end position="405"/>
    </location>
</feature>
<name>A0A1G2BMT6_9BACT</name>
<evidence type="ECO:0000256" key="10">
    <source>
        <dbReference type="ARBA" id="ARBA00023146"/>
    </source>
</evidence>
<evidence type="ECO:0000256" key="16">
    <source>
        <dbReference type="PIRSR" id="PIRSR001529-2"/>
    </source>
</evidence>
<dbReference type="STRING" id="1798551.A3B30_03105"/>
<keyword evidence="6 19" id="KW-0436">Ligase</keyword>
<keyword evidence="10" id="KW-0030">Aminoacyl-tRNA synthetase</keyword>
<gene>
    <name evidence="19" type="ORF">A3B30_03105</name>
</gene>
<evidence type="ECO:0000256" key="3">
    <source>
        <dbReference type="ARBA" id="ARBA00010728"/>
    </source>
</evidence>
<feature type="binding site" evidence="16">
    <location>
        <begin position="345"/>
        <end position="348"/>
    </location>
    <ligand>
        <name>ATP</name>
        <dbReference type="ChEBI" id="CHEBI:30616"/>
    </ligand>
</feature>
<keyword evidence="9" id="KW-0648">Protein biosynthesis</keyword>
<evidence type="ECO:0000256" key="14">
    <source>
        <dbReference type="NCBIfam" id="TIGR00414"/>
    </source>
</evidence>
<keyword evidence="8 16" id="KW-0067">ATP-binding</keyword>
<keyword evidence="7" id="KW-0547">Nucleotide-binding</keyword>
<dbReference type="SUPFAM" id="SSF46589">
    <property type="entry name" value="tRNA-binding arm"/>
    <property type="match status" value="1"/>
</dbReference>
<comment type="subcellular location">
    <subcellularLocation>
        <location evidence="1">Cytoplasm</location>
    </subcellularLocation>
</comment>
<dbReference type="SUPFAM" id="SSF55681">
    <property type="entry name" value="Class II aaRS and biotin synthetases"/>
    <property type="match status" value="1"/>
</dbReference>
<evidence type="ECO:0000256" key="17">
    <source>
        <dbReference type="SAM" id="MobiDB-lite"/>
    </source>
</evidence>
<keyword evidence="5" id="KW-0963">Cytoplasm</keyword>
<evidence type="ECO:0000259" key="18">
    <source>
        <dbReference type="PROSITE" id="PS50862"/>
    </source>
</evidence>
<dbReference type="InterPro" id="IPR006195">
    <property type="entry name" value="aa-tRNA-synth_II"/>
</dbReference>
<organism evidence="19 20">
    <name type="scientific">Candidatus Komeilibacteria bacterium RIFCSPLOWO2_01_FULL_52_15</name>
    <dbReference type="NCBI Taxonomy" id="1798551"/>
    <lineage>
        <taxon>Bacteria</taxon>
        <taxon>Candidatus Komeiliibacteriota</taxon>
    </lineage>
</organism>
<dbReference type="GO" id="GO:0005524">
    <property type="term" value="F:ATP binding"/>
    <property type="evidence" value="ECO:0007669"/>
    <property type="project" value="UniProtKB-KW"/>
</dbReference>
<feature type="binding site" evidence="15">
    <location>
        <position position="279"/>
    </location>
    <ligand>
        <name>L-serine</name>
        <dbReference type="ChEBI" id="CHEBI:33384"/>
    </ligand>
</feature>
<evidence type="ECO:0000256" key="2">
    <source>
        <dbReference type="ARBA" id="ARBA00005045"/>
    </source>
</evidence>
<dbReference type="PROSITE" id="PS50862">
    <property type="entry name" value="AA_TRNA_LIGASE_II"/>
    <property type="match status" value="1"/>
</dbReference>
<evidence type="ECO:0000256" key="12">
    <source>
        <dbReference type="ARBA" id="ARBA00047929"/>
    </source>
</evidence>
<reference evidence="19 20" key="1">
    <citation type="journal article" date="2016" name="Nat. Commun.">
        <title>Thousands of microbial genomes shed light on interconnected biogeochemical processes in an aquifer system.</title>
        <authorList>
            <person name="Anantharaman K."/>
            <person name="Brown C.T."/>
            <person name="Hug L.A."/>
            <person name="Sharon I."/>
            <person name="Castelle C.J."/>
            <person name="Probst A.J."/>
            <person name="Thomas B.C."/>
            <person name="Singh A."/>
            <person name="Wilkins M.J."/>
            <person name="Karaoz U."/>
            <person name="Brodie E.L."/>
            <person name="Williams K.H."/>
            <person name="Hubbard S.S."/>
            <person name="Banfield J.F."/>
        </authorList>
    </citation>
    <scope>NUCLEOTIDE SEQUENCE [LARGE SCALE GENOMIC DNA]</scope>
</reference>
<dbReference type="EMBL" id="MHKM01000047">
    <property type="protein sequence ID" value="OGY90441.1"/>
    <property type="molecule type" value="Genomic_DNA"/>
</dbReference>
<sequence length="420" mass="47650">MLDINFIIENKKKVEEAIRNKGIKCDLKALLSADKERRSLLQKVEELNRKRNENAASMKPKGAKPDPRQIEEGKRIKEELAKLDPALREVEARFNDVMLRVPNVYSDDTPVGKDDSENKELRTWGKIPKFDFPAKDHLQLGTELDLIDTERGTKVVGFRGYFLKNDLARLHWAVMTYAFNKMIAKGYSPFITPSLVNEIGLTATGWFPLVKDQVYPVEDKFLSGTAEVALMGYRANEIIETKELPLKYCGFSPCFRREAGSYGKDTKGLYRVHEFWKVEQVVICENDLSVSLALFEELLHIAEEILQDLGLAYRVLAICTGDMGAGKYKMYDIETWMPSRKSYGETHSCSLLTDWQARRANIRYRASDGSVRYPHTMNNTVIASPRILIALLENYQQADGTIAVPKVLQPLMGGQKSIGA</sequence>
<evidence type="ECO:0000256" key="5">
    <source>
        <dbReference type="ARBA" id="ARBA00022490"/>
    </source>
</evidence>
<evidence type="ECO:0000256" key="11">
    <source>
        <dbReference type="ARBA" id="ARBA00039158"/>
    </source>
</evidence>
<dbReference type="InterPro" id="IPR010978">
    <property type="entry name" value="tRNA-bd_arm"/>
</dbReference>
<dbReference type="NCBIfam" id="TIGR00414">
    <property type="entry name" value="serS"/>
    <property type="match status" value="1"/>
</dbReference>
<dbReference type="AlphaFoldDB" id="A0A1G2BMT6"/>
<dbReference type="GO" id="GO:0005737">
    <property type="term" value="C:cytoplasm"/>
    <property type="evidence" value="ECO:0007669"/>
    <property type="project" value="UniProtKB-SubCell"/>
</dbReference>
<dbReference type="Gene3D" id="3.30.930.10">
    <property type="entry name" value="Bira Bifunctional Protein, Domain 2"/>
    <property type="match status" value="1"/>
</dbReference>
<dbReference type="Pfam" id="PF00587">
    <property type="entry name" value="tRNA-synt_2b"/>
    <property type="match status" value="1"/>
</dbReference>
<feature type="region of interest" description="Disordered" evidence="17">
    <location>
        <begin position="46"/>
        <end position="71"/>
    </location>
</feature>
<dbReference type="EC" id="6.1.1.11" evidence="4 14"/>
<dbReference type="InterPro" id="IPR002314">
    <property type="entry name" value="aa-tRNA-synt_IIb"/>
</dbReference>
<dbReference type="Pfam" id="PF02403">
    <property type="entry name" value="Seryl_tRNA_N"/>
    <property type="match status" value="1"/>
</dbReference>
<feature type="site" description="Important for serine binding" evidence="15">
    <location>
        <position position="380"/>
    </location>
</feature>
<dbReference type="InterPro" id="IPR002317">
    <property type="entry name" value="Ser-tRNA-ligase_type_1"/>
</dbReference>
<dbReference type="CDD" id="cd00770">
    <property type="entry name" value="SerRS_core"/>
    <property type="match status" value="1"/>
</dbReference>
<evidence type="ECO:0000313" key="19">
    <source>
        <dbReference type="EMBL" id="OGY90441.1"/>
    </source>
</evidence>
<evidence type="ECO:0000256" key="4">
    <source>
        <dbReference type="ARBA" id="ARBA00012840"/>
    </source>
</evidence>
<dbReference type="PIRSF" id="PIRSF001529">
    <property type="entry name" value="Ser-tRNA-synth_IIa"/>
    <property type="match status" value="1"/>
</dbReference>
<feature type="binding site" evidence="16">
    <location>
        <begin position="256"/>
        <end position="258"/>
    </location>
    <ligand>
        <name>ATP</name>
        <dbReference type="ChEBI" id="CHEBI:30616"/>
    </ligand>
</feature>
<proteinExistence type="inferred from homology"/>
<accession>A0A1G2BMT6</accession>
<evidence type="ECO:0000256" key="15">
    <source>
        <dbReference type="PIRSR" id="PIRSR001529-1"/>
    </source>
</evidence>
<evidence type="ECO:0000256" key="6">
    <source>
        <dbReference type="ARBA" id="ARBA00022598"/>
    </source>
</evidence>
<feature type="binding site" evidence="15">
    <location>
        <position position="378"/>
    </location>
    <ligand>
        <name>L-serine</name>
        <dbReference type="ChEBI" id="CHEBI:33384"/>
    </ligand>
</feature>
<dbReference type="GO" id="GO:0006434">
    <property type="term" value="P:seryl-tRNA aminoacylation"/>
    <property type="evidence" value="ECO:0007669"/>
    <property type="project" value="UniProtKB-UniRule"/>
</dbReference>
<evidence type="ECO:0000313" key="20">
    <source>
        <dbReference type="Proteomes" id="UP000178248"/>
    </source>
</evidence>
<comment type="similarity">
    <text evidence="3">Belongs to the class-II aminoacyl-tRNA synthetase family. Type-1 seryl-tRNA synthetase subfamily.</text>
</comment>
<evidence type="ECO:0000256" key="7">
    <source>
        <dbReference type="ARBA" id="ARBA00022741"/>
    </source>
</evidence>
<comment type="catalytic activity">
    <reaction evidence="13">
        <text>tRNA(Ser) + L-serine + ATP = L-seryl-tRNA(Ser) + AMP + diphosphate + H(+)</text>
        <dbReference type="Rhea" id="RHEA:12292"/>
        <dbReference type="Rhea" id="RHEA-COMP:9669"/>
        <dbReference type="Rhea" id="RHEA-COMP:9703"/>
        <dbReference type="ChEBI" id="CHEBI:15378"/>
        <dbReference type="ChEBI" id="CHEBI:30616"/>
        <dbReference type="ChEBI" id="CHEBI:33019"/>
        <dbReference type="ChEBI" id="CHEBI:33384"/>
        <dbReference type="ChEBI" id="CHEBI:78442"/>
        <dbReference type="ChEBI" id="CHEBI:78533"/>
        <dbReference type="ChEBI" id="CHEBI:456215"/>
        <dbReference type="EC" id="6.1.1.11"/>
    </reaction>
</comment>
<dbReference type="Gene3D" id="1.10.287.40">
    <property type="entry name" value="Serine-tRNA synthetase, tRNA binding domain"/>
    <property type="match status" value="1"/>
</dbReference>
<feature type="binding site" evidence="15">
    <location>
        <position position="256"/>
    </location>
    <ligand>
        <name>L-serine</name>
        <dbReference type="ChEBI" id="CHEBI:33384"/>
    </ligand>
</feature>
<comment type="catalytic activity">
    <reaction evidence="12">
        <text>tRNA(Sec) + L-serine + ATP = L-seryl-tRNA(Sec) + AMP + diphosphate + H(+)</text>
        <dbReference type="Rhea" id="RHEA:42580"/>
        <dbReference type="Rhea" id="RHEA-COMP:9742"/>
        <dbReference type="Rhea" id="RHEA-COMP:10128"/>
        <dbReference type="ChEBI" id="CHEBI:15378"/>
        <dbReference type="ChEBI" id="CHEBI:30616"/>
        <dbReference type="ChEBI" id="CHEBI:33019"/>
        <dbReference type="ChEBI" id="CHEBI:33384"/>
        <dbReference type="ChEBI" id="CHEBI:78442"/>
        <dbReference type="ChEBI" id="CHEBI:78533"/>
        <dbReference type="ChEBI" id="CHEBI:456215"/>
        <dbReference type="EC" id="6.1.1.11"/>
    </reaction>
</comment>
<dbReference type="InterPro" id="IPR033729">
    <property type="entry name" value="SerRS_core"/>
</dbReference>
<feature type="binding site" evidence="15">
    <location>
        <position position="225"/>
    </location>
    <ligand>
        <name>L-serine</name>
        <dbReference type="ChEBI" id="CHEBI:33384"/>
    </ligand>
</feature>
<evidence type="ECO:0000256" key="8">
    <source>
        <dbReference type="ARBA" id="ARBA00022840"/>
    </source>
</evidence>
<evidence type="ECO:0000256" key="9">
    <source>
        <dbReference type="ARBA" id="ARBA00022917"/>
    </source>
</evidence>
<comment type="caution">
    <text evidence="19">The sequence shown here is derived from an EMBL/GenBank/DDBJ whole genome shotgun (WGS) entry which is preliminary data.</text>
</comment>
<dbReference type="GO" id="GO:0004828">
    <property type="term" value="F:serine-tRNA ligase activity"/>
    <property type="evidence" value="ECO:0007669"/>
    <property type="project" value="UniProtKB-UniRule"/>
</dbReference>
<evidence type="ECO:0000256" key="13">
    <source>
        <dbReference type="ARBA" id="ARBA00048823"/>
    </source>
</evidence>
<comment type="pathway">
    <text evidence="2">Aminoacyl-tRNA biosynthesis; selenocysteinyl-tRNA(Sec) biosynthesis; L-seryl-tRNA(Sec) from L-serine and tRNA(Sec): step 1/1.</text>
</comment>
<dbReference type="InterPro" id="IPR042103">
    <property type="entry name" value="SerRS_1_N_sf"/>
</dbReference>
<protein>
    <recommendedName>
        <fullName evidence="11 14">Serine--tRNA ligase</fullName>
        <ecNumber evidence="4 14">6.1.1.11</ecNumber>
    </recommendedName>
</protein>
<dbReference type="PANTHER" id="PTHR43697:SF1">
    <property type="entry name" value="SERINE--TRNA LIGASE"/>
    <property type="match status" value="1"/>
</dbReference>
<dbReference type="InterPro" id="IPR015866">
    <property type="entry name" value="Ser-tRNA-synth_1_N"/>
</dbReference>